<comment type="caution">
    <text evidence="1">The sequence shown here is derived from an EMBL/GenBank/DDBJ whole genome shotgun (WGS) entry which is preliminary data.</text>
</comment>
<dbReference type="EMBL" id="JAYKXP010000033">
    <property type="protein sequence ID" value="KAK7041650.1"/>
    <property type="molecule type" value="Genomic_DNA"/>
</dbReference>
<keyword evidence="2" id="KW-1185">Reference proteome</keyword>
<accession>A0AAW0CU19</accession>
<evidence type="ECO:0000313" key="1">
    <source>
        <dbReference type="EMBL" id="KAK7041650.1"/>
    </source>
</evidence>
<reference evidence="1 2" key="1">
    <citation type="submission" date="2024-01" db="EMBL/GenBank/DDBJ databases">
        <title>A draft genome for a cacao thread blight-causing isolate of Paramarasmius palmivorus.</title>
        <authorList>
            <person name="Baruah I.K."/>
            <person name="Bukari Y."/>
            <person name="Amoako-Attah I."/>
            <person name="Meinhardt L.W."/>
            <person name="Bailey B.A."/>
            <person name="Cohen S.P."/>
        </authorList>
    </citation>
    <scope>NUCLEOTIDE SEQUENCE [LARGE SCALE GENOMIC DNA]</scope>
    <source>
        <strain evidence="1 2">GH-12</strain>
    </source>
</reference>
<protein>
    <submittedName>
        <fullName evidence="1">Uncharacterized protein</fullName>
    </submittedName>
</protein>
<proteinExistence type="predicted"/>
<evidence type="ECO:0000313" key="2">
    <source>
        <dbReference type="Proteomes" id="UP001383192"/>
    </source>
</evidence>
<name>A0AAW0CU19_9AGAR</name>
<dbReference type="AlphaFoldDB" id="A0AAW0CU19"/>
<dbReference type="Proteomes" id="UP001383192">
    <property type="component" value="Unassembled WGS sequence"/>
</dbReference>
<sequence>MSSMPIPPELRNNFLSDPFIDRSSLVNPASIDVRCYLCKTNVRVVFISMGGHLIADSMMWDTHRETCPMIMQYRVHHQNRKTLAVVKKAEEELVNEFVNKDDALRRLGENSSGTSGCVLPSAGTLLQNVDFVHQVRENQPRFPPHPFM</sequence>
<gene>
    <name evidence="1" type="ORF">VNI00_009257</name>
</gene>
<organism evidence="1 2">
    <name type="scientific">Paramarasmius palmivorus</name>
    <dbReference type="NCBI Taxonomy" id="297713"/>
    <lineage>
        <taxon>Eukaryota</taxon>
        <taxon>Fungi</taxon>
        <taxon>Dikarya</taxon>
        <taxon>Basidiomycota</taxon>
        <taxon>Agaricomycotina</taxon>
        <taxon>Agaricomycetes</taxon>
        <taxon>Agaricomycetidae</taxon>
        <taxon>Agaricales</taxon>
        <taxon>Marasmiineae</taxon>
        <taxon>Marasmiaceae</taxon>
        <taxon>Paramarasmius</taxon>
    </lineage>
</organism>